<dbReference type="SUPFAM" id="SSF47576">
    <property type="entry name" value="Calponin-homology domain, CH-domain"/>
    <property type="match status" value="1"/>
</dbReference>
<dbReference type="PANTHER" id="PTHR11915">
    <property type="entry name" value="SPECTRIN/FILAMIN RELATED CYTOSKELETAL PROTEIN"/>
    <property type="match status" value="1"/>
</dbReference>
<proteinExistence type="predicted"/>
<name>A0A3B4AHM5_9GOBI</name>
<reference evidence="2" key="2">
    <citation type="submission" date="2025-09" db="UniProtKB">
        <authorList>
            <consortium name="Ensembl"/>
        </authorList>
    </citation>
    <scope>IDENTIFICATION</scope>
</reference>
<dbReference type="Gene3D" id="1.10.418.10">
    <property type="entry name" value="Calponin-like domain"/>
    <property type="match status" value="1"/>
</dbReference>
<feature type="domain" description="Calponin-homology (CH)" evidence="1">
    <location>
        <begin position="1"/>
        <end position="94"/>
    </location>
</feature>
<organism evidence="2 3">
    <name type="scientific">Periophthalmus magnuspinnatus</name>
    <dbReference type="NCBI Taxonomy" id="409849"/>
    <lineage>
        <taxon>Eukaryota</taxon>
        <taxon>Metazoa</taxon>
        <taxon>Chordata</taxon>
        <taxon>Craniata</taxon>
        <taxon>Vertebrata</taxon>
        <taxon>Euteleostomi</taxon>
        <taxon>Actinopterygii</taxon>
        <taxon>Neopterygii</taxon>
        <taxon>Teleostei</taxon>
        <taxon>Neoteleostei</taxon>
        <taxon>Acanthomorphata</taxon>
        <taxon>Gobiaria</taxon>
        <taxon>Gobiiformes</taxon>
        <taxon>Gobioidei</taxon>
        <taxon>Gobiidae</taxon>
        <taxon>Oxudercinae</taxon>
        <taxon>Periophthalmus</taxon>
    </lineage>
</organism>
<dbReference type="Ensembl" id="ENSPMGT00000017724.1">
    <property type="protein sequence ID" value="ENSPMGP00000016597.1"/>
    <property type="gene ID" value="ENSPMGG00000013628.1"/>
</dbReference>
<keyword evidence="3" id="KW-1185">Reference proteome</keyword>
<evidence type="ECO:0000313" key="2">
    <source>
        <dbReference type="Ensembl" id="ENSPMGP00000016597.1"/>
    </source>
</evidence>
<reference evidence="2" key="1">
    <citation type="submission" date="2025-08" db="UniProtKB">
        <authorList>
            <consortium name="Ensembl"/>
        </authorList>
    </citation>
    <scope>IDENTIFICATION</scope>
</reference>
<protein>
    <recommendedName>
        <fullName evidence="1">Calponin-homology (CH) domain-containing protein</fullName>
    </recommendedName>
</protein>
<dbReference type="InterPro" id="IPR001715">
    <property type="entry name" value="CH_dom"/>
</dbReference>
<dbReference type="PROSITE" id="PS50021">
    <property type="entry name" value="CH"/>
    <property type="match status" value="1"/>
</dbReference>
<dbReference type="InterPro" id="IPR036872">
    <property type="entry name" value="CH_dom_sf"/>
</dbReference>
<evidence type="ECO:0000259" key="1">
    <source>
        <dbReference type="PROSITE" id="PS50021"/>
    </source>
</evidence>
<dbReference type="Pfam" id="PF00307">
    <property type="entry name" value="CH"/>
    <property type="match status" value="1"/>
</dbReference>
<evidence type="ECO:0000313" key="3">
    <source>
        <dbReference type="Proteomes" id="UP000261520"/>
    </source>
</evidence>
<sequence length="97" mass="10907">MKTAGYSGVDVQDFSKSWRDGLAFNALIHAHRPDLFDYTRLLSSDPGSALCHAFVLSEQEFGIMQLLEVEDMLVPHPDEKSIMTYVLPINLLKPTLI</sequence>
<dbReference type="STRING" id="409849.ENSPMGP00000016597"/>
<dbReference type="AlphaFoldDB" id="A0A3B4AHM5"/>
<accession>A0A3B4AHM5</accession>
<dbReference type="Proteomes" id="UP000261520">
    <property type="component" value="Unplaced"/>
</dbReference>